<name>A0ABT8XLG1_9HYPH</name>
<evidence type="ECO:0000313" key="3">
    <source>
        <dbReference type="Proteomes" id="UP001177080"/>
    </source>
</evidence>
<dbReference type="EMBL" id="WHSC02000013">
    <property type="protein sequence ID" value="MDO6124538.1"/>
    <property type="molecule type" value="Genomic_DNA"/>
</dbReference>
<dbReference type="Pfam" id="PF04371">
    <property type="entry name" value="PAD_porph"/>
    <property type="match status" value="1"/>
</dbReference>
<protein>
    <submittedName>
        <fullName evidence="2">Agmatine deiminase family protein</fullName>
    </submittedName>
</protein>
<dbReference type="Proteomes" id="UP001177080">
    <property type="component" value="Unassembled WGS sequence"/>
</dbReference>
<dbReference type="PANTHER" id="PTHR31377:SF0">
    <property type="entry name" value="AGMATINE DEIMINASE-RELATED"/>
    <property type="match status" value="1"/>
</dbReference>
<dbReference type="SUPFAM" id="SSF55909">
    <property type="entry name" value="Pentein"/>
    <property type="match status" value="1"/>
</dbReference>
<evidence type="ECO:0000256" key="1">
    <source>
        <dbReference type="ARBA" id="ARBA00022801"/>
    </source>
</evidence>
<proteinExistence type="predicted"/>
<sequence>MAWPSTPSIYKGPGAYFESIQETLGRLAAAIAENEPVSMAAPADQHALAARLCGPKVQLVDIPTDDMWARDSGPVFVRKGDDIAAVDFGFNGWGNKQAHPRDGKLAAQIATSAGAERLEPGLCGEGGGIEYDGDGTLLLTESCWVNDNRNPGLTRAEIEKRLKAVLGVESVIWVPGVRGLDITDGHIDGSLRFVEPGLIVASSYPGDTSEWAQAHDAALAILAKTRDARGRTFQIVSLPSATQVRSTSDDFLSSYANYYVGNGALYTPQFGDRKADALAKDVLGRLHPGRRIVQLDADRIYENGGGIHCVTQQQPR</sequence>
<organism evidence="2 3">
    <name type="scientific">Shinella curvata</name>
    <dbReference type="NCBI Taxonomy" id="1817964"/>
    <lineage>
        <taxon>Bacteria</taxon>
        <taxon>Pseudomonadati</taxon>
        <taxon>Pseudomonadota</taxon>
        <taxon>Alphaproteobacteria</taxon>
        <taxon>Hyphomicrobiales</taxon>
        <taxon>Rhizobiaceae</taxon>
        <taxon>Shinella</taxon>
    </lineage>
</organism>
<keyword evidence="1" id="KW-0378">Hydrolase</keyword>
<dbReference type="Gene3D" id="3.75.10.10">
    <property type="entry name" value="L-arginine/glycine Amidinotransferase, Chain A"/>
    <property type="match status" value="1"/>
</dbReference>
<dbReference type="InterPro" id="IPR007466">
    <property type="entry name" value="Peptidyl-Arg-deiminase_porph"/>
</dbReference>
<dbReference type="PANTHER" id="PTHR31377">
    <property type="entry name" value="AGMATINE DEIMINASE-RELATED"/>
    <property type="match status" value="1"/>
</dbReference>
<evidence type="ECO:0000313" key="2">
    <source>
        <dbReference type="EMBL" id="MDO6124538.1"/>
    </source>
</evidence>
<keyword evidence="3" id="KW-1185">Reference proteome</keyword>
<reference evidence="2" key="1">
    <citation type="submission" date="2022-04" db="EMBL/GenBank/DDBJ databases">
        <title>Shinella lacus sp. nov., a novel member of the genus Shinella from water.</title>
        <authorList>
            <person name="Deng Y."/>
        </authorList>
    </citation>
    <scope>NUCLEOTIDE SEQUENCE</scope>
    <source>
        <strain evidence="2">JCM 31239</strain>
    </source>
</reference>
<gene>
    <name evidence="2" type="ORF">GB928_025430</name>
</gene>
<accession>A0ABT8XLG1</accession>
<comment type="caution">
    <text evidence="2">The sequence shown here is derived from an EMBL/GenBank/DDBJ whole genome shotgun (WGS) entry which is preliminary data.</text>
</comment>